<protein>
    <submittedName>
        <fullName evidence="5">Ribosomal protein L4A</fullName>
    </submittedName>
</protein>
<dbReference type="InterPro" id="IPR002136">
    <property type="entry name" value="Ribosomal_uL4"/>
</dbReference>
<keyword evidence="2 5" id="KW-0689">Ribosomal protein</keyword>
<dbReference type="AlphaFoldDB" id="A0A0H5BKK7"/>
<dbReference type="SUPFAM" id="SSF52166">
    <property type="entry name" value="Ribosomal protein L4"/>
    <property type="match status" value="1"/>
</dbReference>
<dbReference type="GO" id="GO:0005840">
    <property type="term" value="C:ribosome"/>
    <property type="evidence" value="ECO:0007669"/>
    <property type="project" value="UniProtKB-KW"/>
</dbReference>
<dbReference type="GO" id="GO:0003735">
    <property type="term" value="F:structural constituent of ribosome"/>
    <property type="evidence" value="ECO:0007669"/>
    <property type="project" value="InterPro"/>
</dbReference>
<keyword evidence="4" id="KW-0812">Transmembrane</keyword>
<dbReference type="EMBL" id="AB996602">
    <property type="protein sequence ID" value="BAS01805.1"/>
    <property type="molecule type" value="Genomic_DNA"/>
</dbReference>
<evidence type="ECO:0000256" key="1">
    <source>
        <dbReference type="ARBA" id="ARBA00010528"/>
    </source>
</evidence>
<gene>
    <name evidence="5" type="primary">rpl4A</name>
</gene>
<evidence type="ECO:0000256" key="2">
    <source>
        <dbReference type="ARBA" id="ARBA00022980"/>
    </source>
</evidence>
<evidence type="ECO:0000256" key="3">
    <source>
        <dbReference type="ARBA" id="ARBA00023274"/>
    </source>
</evidence>
<name>A0A0H5BKK7_9EUKA</name>
<keyword evidence="3" id="KW-0687">Ribonucleoprotein</keyword>
<dbReference type="Gene3D" id="3.40.1370.10">
    <property type="match status" value="1"/>
</dbReference>
<keyword evidence="4" id="KW-1133">Transmembrane helix</keyword>
<accession>A0A0H5BKK7</accession>
<evidence type="ECO:0000256" key="4">
    <source>
        <dbReference type="SAM" id="Phobius"/>
    </source>
</evidence>
<keyword evidence="4" id="KW-0472">Membrane</keyword>
<dbReference type="PANTHER" id="PTHR19431">
    <property type="entry name" value="60S RIBOSOMAL PROTEIN L4"/>
    <property type="match status" value="1"/>
</dbReference>
<evidence type="ECO:0000313" key="5">
    <source>
        <dbReference type="EMBL" id="BAS01805.1"/>
    </source>
</evidence>
<feature type="transmembrane region" description="Helical" evidence="4">
    <location>
        <begin position="251"/>
        <end position="270"/>
    </location>
</feature>
<geneLocation type="nucleomorph" evidence="5"/>
<dbReference type="GO" id="GO:0006412">
    <property type="term" value="P:translation"/>
    <property type="evidence" value="ECO:0007669"/>
    <property type="project" value="InterPro"/>
</dbReference>
<proteinExistence type="inferred from homology"/>
<sequence length="296" mass="33678">MSDYNIFRISGIDGSTKRGIKVQFNKNYLKYSHLIKRYYIIKKNSMIKNKYVKKFYGTLYSAKSWGPGRALARVPRIKGSGTIISGQGAINNICRGGRTYGVNKTKKKWGIKMNRKSKIKAFQASLISALIPSLLISRGHILSDIKNFPLIIEQLVEMIWDTKELILTIKGVGGYQEFCRSLKKPKIGKKTYKFLNSTKSIPAFIVDNKCNLIYLIRNMKNINIFRISSLSTLKLSPGGNLGRFCFFTENSFISILNLLGLIFLIGNNSIMNSSYRHSFKCYFTAEGTKKTKIKKK</sequence>
<dbReference type="InterPro" id="IPR045240">
    <property type="entry name" value="Ribosomal_uL4_euk/arch"/>
</dbReference>
<comment type="similarity">
    <text evidence="1">Belongs to the universal ribosomal protein uL4 family.</text>
</comment>
<organism evidence="5">
    <name type="scientific">Amorphochlora amoebiformis</name>
    <dbReference type="NCBI Taxonomy" id="1561963"/>
    <lineage>
        <taxon>Eukaryota</taxon>
        <taxon>Sar</taxon>
        <taxon>Rhizaria</taxon>
        <taxon>Cercozoa</taxon>
        <taxon>Chlorarachniophyceae</taxon>
        <taxon>Amorphochlora</taxon>
    </lineage>
</organism>
<keyword evidence="5" id="KW-0542">Nucleomorph</keyword>
<dbReference type="GO" id="GO:1990904">
    <property type="term" value="C:ribonucleoprotein complex"/>
    <property type="evidence" value="ECO:0007669"/>
    <property type="project" value="UniProtKB-KW"/>
</dbReference>
<dbReference type="Pfam" id="PF00573">
    <property type="entry name" value="Ribosomal_L4"/>
    <property type="match status" value="1"/>
</dbReference>
<dbReference type="InterPro" id="IPR023574">
    <property type="entry name" value="Ribosomal_uL4_dom_sf"/>
</dbReference>
<reference evidence="5" key="1">
    <citation type="journal article" date="2015" name="Genome Biol. Evol.">
        <title>Nucleomorph Genome Sequences of Two Chlorarachniophytes, Amorphochlora amoebiformis and Lotharella vacuolata.</title>
        <authorList>
            <person name="Suzuki S."/>
            <person name="Shirato S."/>
            <person name="Hirakawa Y."/>
            <person name="Ishida K."/>
        </authorList>
    </citation>
    <scope>NUCLEOTIDE SEQUENCE</scope>
    <source>
        <strain evidence="5">CCMP2058</strain>
    </source>
</reference>